<dbReference type="PANTHER" id="PTHR34684">
    <property type="entry name" value="OS08G0192200 PROTEIN"/>
    <property type="match status" value="1"/>
</dbReference>
<reference evidence="2 3" key="1">
    <citation type="submission" date="2024-09" db="EMBL/GenBank/DDBJ databases">
        <title>Chromosome-scale assembly of Riccia sorocarpa.</title>
        <authorList>
            <person name="Paukszto L."/>
        </authorList>
    </citation>
    <scope>NUCLEOTIDE SEQUENCE [LARGE SCALE GENOMIC DNA]</scope>
    <source>
        <strain evidence="2">LP-2024</strain>
        <tissue evidence="2">Aerial parts of the thallus</tissue>
    </source>
</reference>
<protein>
    <submittedName>
        <fullName evidence="2">Uncharacterized protein</fullName>
    </submittedName>
</protein>
<feature type="compositionally biased region" description="Basic residues" evidence="1">
    <location>
        <begin position="208"/>
        <end position="217"/>
    </location>
</feature>
<organism evidence="2 3">
    <name type="scientific">Riccia sorocarpa</name>
    <dbReference type="NCBI Taxonomy" id="122646"/>
    <lineage>
        <taxon>Eukaryota</taxon>
        <taxon>Viridiplantae</taxon>
        <taxon>Streptophyta</taxon>
        <taxon>Embryophyta</taxon>
        <taxon>Marchantiophyta</taxon>
        <taxon>Marchantiopsida</taxon>
        <taxon>Marchantiidae</taxon>
        <taxon>Marchantiales</taxon>
        <taxon>Ricciaceae</taxon>
        <taxon>Riccia</taxon>
    </lineage>
</organism>
<gene>
    <name evidence="2" type="ORF">R1sor_026895</name>
</gene>
<feature type="compositionally biased region" description="Basic and acidic residues" evidence="1">
    <location>
        <begin position="218"/>
        <end position="231"/>
    </location>
</feature>
<name>A0ABD3GEF4_9MARC</name>
<feature type="compositionally biased region" description="Basic residues" evidence="1">
    <location>
        <begin position="232"/>
        <end position="245"/>
    </location>
</feature>
<accession>A0ABD3GEF4</accession>
<sequence length="245" mass="28918">MDPETERRLAAVIMEEASRLRTQAERDGVAAYLAKPTVRGRPNPQFLQATVRSIQQSNRIVEVNEMWRRRSVELEYERKRRRRVDDRDRDASHYERDEGSNARGDEEIREEGLGDEELEEFLHSRVKRGRGAVGSRMDETGPYLPLPQPGQAVMPDVRVKEDWEERIAGPDSGPPLPGKQERDWKDKKRKSKEWSASDMDEEDEESRKRSKKHKKKKEVKEEREKRGERESRSRKKLEKTSKRRK</sequence>
<evidence type="ECO:0000313" key="3">
    <source>
        <dbReference type="Proteomes" id="UP001633002"/>
    </source>
</evidence>
<dbReference type="AlphaFoldDB" id="A0ABD3GEF4"/>
<dbReference type="Proteomes" id="UP001633002">
    <property type="component" value="Unassembled WGS sequence"/>
</dbReference>
<evidence type="ECO:0000313" key="2">
    <source>
        <dbReference type="EMBL" id="KAL3676947.1"/>
    </source>
</evidence>
<evidence type="ECO:0000256" key="1">
    <source>
        <dbReference type="SAM" id="MobiDB-lite"/>
    </source>
</evidence>
<feature type="compositionally biased region" description="Basic and acidic residues" evidence="1">
    <location>
        <begin position="157"/>
        <end position="168"/>
    </location>
</feature>
<dbReference type="EMBL" id="JBJQOH010000008">
    <property type="protein sequence ID" value="KAL3676947.1"/>
    <property type="molecule type" value="Genomic_DNA"/>
</dbReference>
<keyword evidence="3" id="KW-1185">Reference proteome</keyword>
<feature type="compositionally biased region" description="Basic and acidic residues" evidence="1">
    <location>
        <begin position="78"/>
        <end position="112"/>
    </location>
</feature>
<comment type="caution">
    <text evidence="2">The sequence shown here is derived from an EMBL/GenBank/DDBJ whole genome shotgun (WGS) entry which is preliminary data.</text>
</comment>
<proteinExistence type="predicted"/>
<feature type="region of interest" description="Disordered" evidence="1">
    <location>
        <begin position="78"/>
        <end position="245"/>
    </location>
</feature>
<dbReference type="PANTHER" id="PTHR34684:SF1">
    <property type="entry name" value="OS08G0192200 PROTEIN"/>
    <property type="match status" value="1"/>
</dbReference>